<protein>
    <submittedName>
        <fullName evidence="11">Uncharacterized protein</fullName>
    </submittedName>
</protein>
<evidence type="ECO:0000259" key="10">
    <source>
        <dbReference type="PROSITE" id="PS50888"/>
    </source>
</evidence>
<evidence type="ECO:0000256" key="6">
    <source>
        <dbReference type="ARBA" id="ARBA00023242"/>
    </source>
</evidence>
<evidence type="ECO:0000256" key="8">
    <source>
        <dbReference type="SAM" id="MobiDB-lite"/>
    </source>
</evidence>
<dbReference type="GO" id="GO:0005737">
    <property type="term" value="C:cytoplasm"/>
    <property type="evidence" value="ECO:0007669"/>
    <property type="project" value="InterPro"/>
</dbReference>
<dbReference type="GO" id="GO:0005667">
    <property type="term" value="C:transcription regulator complex"/>
    <property type="evidence" value="ECO:0007669"/>
    <property type="project" value="InterPro"/>
</dbReference>
<accession>A0A1B6JYP3</accession>
<dbReference type="GO" id="GO:0003700">
    <property type="term" value="F:DNA-binding transcription factor activity"/>
    <property type="evidence" value="ECO:0007669"/>
    <property type="project" value="InterPro"/>
</dbReference>
<dbReference type="InterPro" id="IPR001067">
    <property type="entry name" value="Nuc_translocat"/>
</dbReference>
<evidence type="ECO:0000256" key="7">
    <source>
        <dbReference type="SAM" id="Coils"/>
    </source>
</evidence>
<feature type="domain" description="BHLH" evidence="10">
    <location>
        <begin position="41"/>
        <end position="94"/>
    </location>
</feature>
<dbReference type="Gene3D" id="3.30.450.20">
    <property type="entry name" value="PAS domain"/>
    <property type="match status" value="2"/>
</dbReference>
<gene>
    <name evidence="11" type="ORF">g.50608</name>
</gene>
<dbReference type="PROSITE" id="PS50112">
    <property type="entry name" value="PAS"/>
    <property type="match status" value="2"/>
</dbReference>
<feature type="region of interest" description="Disordered" evidence="8">
    <location>
        <begin position="547"/>
        <end position="581"/>
    </location>
</feature>
<evidence type="ECO:0000256" key="3">
    <source>
        <dbReference type="ARBA" id="ARBA00023015"/>
    </source>
</evidence>
<dbReference type="Pfam" id="PF00989">
    <property type="entry name" value="PAS"/>
    <property type="match status" value="1"/>
</dbReference>
<dbReference type="SUPFAM" id="SSF55785">
    <property type="entry name" value="PYP-like sensor domain (PAS domain)"/>
    <property type="match status" value="2"/>
</dbReference>
<feature type="compositionally biased region" description="Acidic residues" evidence="8">
    <location>
        <begin position="12"/>
        <end position="27"/>
    </location>
</feature>
<keyword evidence="7" id="KW-0175">Coiled coil</keyword>
<dbReference type="PRINTS" id="PR00785">
    <property type="entry name" value="NCTRNSLOCATR"/>
</dbReference>
<keyword evidence="3" id="KW-0805">Transcription regulation</keyword>
<feature type="region of interest" description="Disordered" evidence="8">
    <location>
        <begin position="190"/>
        <end position="228"/>
    </location>
</feature>
<evidence type="ECO:0000256" key="4">
    <source>
        <dbReference type="ARBA" id="ARBA00023125"/>
    </source>
</evidence>
<feature type="compositionally biased region" description="Low complexity" evidence="8">
    <location>
        <begin position="622"/>
        <end position="636"/>
    </location>
</feature>
<dbReference type="AlphaFoldDB" id="A0A1B6JYP3"/>
<dbReference type="InterPro" id="IPR000014">
    <property type="entry name" value="PAS"/>
</dbReference>
<feature type="compositionally biased region" description="Low complexity" evidence="8">
    <location>
        <begin position="195"/>
        <end position="214"/>
    </location>
</feature>
<dbReference type="CDD" id="cd00130">
    <property type="entry name" value="PAS"/>
    <property type="match status" value="2"/>
</dbReference>
<dbReference type="PROSITE" id="PS50888">
    <property type="entry name" value="BHLH"/>
    <property type="match status" value="1"/>
</dbReference>
<dbReference type="EMBL" id="GECU01003406">
    <property type="protein sequence ID" value="JAT04301.1"/>
    <property type="molecule type" value="Transcribed_RNA"/>
</dbReference>
<feature type="coiled-coil region" evidence="7">
    <location>
        <begin position="746"/>
        <end position="804"/>
    </location>
</feature>
<feature type="region of interest" description="Disordered" evidence="8">
    <location>
        <begin position="1"/>
        <end position="47"/>
    </location>
</feature>
<evidence type="ECO:0000256" key="5">
    <source>
        <dbReference type="ARBA" id="ARBA00023163"/>
    </source>
</evidence>
<dbReference type="SMART" id="SM00091">
    <property type="entry name" value="PAS"/>
    <property type="match status" value="2"/>
</dbReference>
<dbReference type="InterPro" id="IPR036638">
    <property type="entry name" value="HLH_DNA-bd_sf"/>
</dbReference>
<dbReference type="InterPro" id="IPR050933">
    <property type="entry name" value="Circadian_TF"/>
</dbReference>
<dbReference type="InterPro" id="IPR035965">
    <property type="entry name" value="PAS-like_dom_sf"/>
</dbReference>
<feature type="compositionally biased region" description="Low complexity" evidence="8">
    <location>
        <begin position="31"/>
        <end position="47"/>
    </location>
</feature>
<dbReference type="Pfam" id="PF14598">
    <property type="entry name" value="PAS_11"/>
    <property type="match status" value="1"/>
</dbReference>
<dbReference type="NCBIfam" id="TIGR00229">
    <property type="entry name" value="sensory_box"/>
    <property type="match status" value="1"/>
</dbReference>
<dbReference type="GO" id="GO:0003677">
    <property type="term" value="F:DNA binding"/>
    <property type="evidence" value="ECO:0007669"/>
    <property type="project" value="UniProtKB-KW"/>
</dbReference>
<evidence type="ECO:0000256" key="2">
    <source>
        <dbReference type="ARBA" id="ARBA00022737"/>
    </source>
</evidence>
<sequence>MDTEDTGSGKEDEPEQEVNSEQEEEEGAGPSTSAGSNSQSSNRQMRNMAEKMRRDKLNFFINELSTLVPIISFSPKKLDKTSILRLAATYIRLHNVIFGSVRGESRRSPSTIRQTMEYLPQYLASFNWSENVLEEMDGMLMIVNGAGRIIFISHTIEKLLGHTQIELMGQSLYNLTCLEDYDELKRNLTPEEDLTATGSTAPDDSSSDSSNGTTTPPPRLPTLPFHLDVEGGDQRLRRSFYIRLRQRAQSRGDQPHYELVHIMGHLRVPPRRPQPSTSRRPNQLPNHNDIILVAVVKPFKEKRITSLSLMEACKEEFITRHTLDGRIVYTDHRISTVAGYMAEEVCGVPGFQYMHKDDMRWTMVGLRQMFYRGSSYGQSCYRLQSKNGAFIYLKTCGYLELSENNKNFQSLICINSLVSVQEGETLMRQMKDLFSPVIRVNNDPNMEMLSNNIDMAESNTTTGQTEDPDIMAEEIKKMISNVPNQSAFLTNIPSPSSSSIGANEEGYGKVTLLAKAMPSLETHLSIAQERKKMEIVPTMIKTPAALAASLSPQSSHSHHSPPHPPTPPQLTPPPPVCPQQNRPSVLRVAHRQGDHVVLQPSVVKLKRLRTDEQGQEVVMSQASMSPHSVVVSPASSGGKRKSEDSNDWPSPLQVDVSSPVSNVHAPTPAQPLSVSPPFQLETVAVEQLLTSVDDSVILPDFRMIPDEGSPPSLANNNLEDIELSDMYNFPFAWPPPAVPEMLDSSHRSLDSQIQLQQEQIHEIQQELDLVPPEHTNGQVYNTKLSQLQVEHRKQQQMLKTLQQDHQNIQHLGVCSNHQNVGI</sequence>
<feature type="domain" description="PAS" evidence="9">
    <location>
        <begin position="132"/>
        <end position="188"/>
    </location>
</feature>
<feature type="domain" description="PAS" evidence="9">
    <location>
        <begin position="324"/>
        <end position="373"/>
    </location>
</feature>
<dbReference type="CDD" id="cd11391">
    <property type="entry name" value="bHLH_PAS"/>
    <property type="match status" value="1"/>
</dbReference>
<dbReference type="InterPro" id="IPR011598">
    <property type="entry name" value="bHLH_dom"/>
</dbReference>
<dbReference type="GO" id="GO:0045944">
    <property type="term" value="P:positive regulation of transcription by RNA polymerase II"/>
    <property type="evidence" value="ECO:0007669"/>
    <property type="project" value="UniProtKB-ARBA"/>
</dbReference>
<dbReference type="SUPFAM" id="SSF47459">
    <property type="entry name" value="HLH, helix-loop-helix DNA-binding domain"/>
    <property type="match status" value="1"/>
</dbReference>
<feature type="compositionally biased region" description="Pro residues" evidence="8">
    <location>
        <begin position="562"/>
        <end position="577"/>
    </location>
</feature>
<keyword evidence="5" id="KW-0804">Transcription</keyword>
<keyword evidence="6" id="KW-0539">Nucleus</keyword>
<dbReference type="InterPro" id="IPR013767">
    <property type="entry name" value="PAS_fold"/>
</dbReference>
<organism evidence="11">
    <name type="scientific">Homalodisca liturata</name>
    <dbReference type="NCBI Taxonomy" id="320908"/>
    <lineage>
        <taxon>Eukaryota</taxon>
        <taxon>Metazoa</taxon>
        <taxon>Ecdysozoa</taxon>
        <taxon>Arthropoda</taxon>
        <taxon>Hexapoda</taxon>
        <taxon>Insecta</taxon>
        <taxon>Pterygota</taxon>
        <taxon>Neoptera</taxon>
        <taxon>Paraneoptera</taxon>
        <taxon>Hemiptera</taxon>
        <taxon>Auchenorrhyncha</taxon>
        <taxon>Membracoidea</taxon>
        <taxon>Cicadellidae</taxon>
        <taxon>Cicadellinae</taxon>
        <taxon>Proconiini</taxon>
        <taxon>Homalodisca</taxon>
    </lineage>
</organism>
<keyword evidence="2" id="KW-0677">Repeat</keyword>
<evidence type="ECO:0000256" key="1">
    <source>
        <dbReference type="ARBA" id="ARBA00004123"/>
    </source>
</evidence>
<dbReference type="GO" id="GO:0005634">
    <property type="term" value="C:nucleus"/>
    <property type="evidence" value="ECO:0007669"/>
    <property type="project" value="UniProtKB-SubCell"/>
</dbReference>
<dbReference type="Pfam" id="PF00010">
    <property type="entry name" value="HLH"/>
    <property type="match status" value="1"/>
</dbReference>
<proteinExistence type="predicted"/>
<feature type="region of interest" description="Disordered" evidence="8">
    <location>
        <begin position="614"/>
        <end position="651"/>
    </location>
</feature>
<comment type="subcellular location">
    <subcellularLocation>
        <location evidence="1">Nucleus</location>
    </subcellularLocation>
</comment>
<dbReference type="PANTHER" id="PTHR23042">
    <property type="entry name" value="CIRCADIAN PROTEIN CLOCK/ARNT/BMAL/PAS"/>
    <property type="match status" value="1"/>
</dbReference>
<keyword evidence="4" id="KW-0238">DNA-binding</keyword>
<dbReference type="GO" id="GO:0046983">
    <property type="term" value="F:protein dimerization activity"/>
    <property type="evidence" value="ECO:0007669"/>
    <property type="project" value="InterPro"/>
</dbReference>
<reference evidence="11" key="1">
    <citation type="submission" date="2015-11" db="EMBL/GenBank/DDBJ databases">
        <title>De novo transcriptome assembly of four potential Pierce s Disease insect vectors from Arizona vineyards.</title>
        <authorList>
            <person name="Tassone E.E."/>
        </authorList>
    </citation>
    <scope>NUCLEOTIDE SEQUENCE</scope>
</reference>
<dbReference type="Gene3D" id="4.10.280.10">
    <property type="entry name" value="Helix-loop-helix DNA-binding domain"/>
    <property type="match status" value="1"/>
</dbReference>
<name>A0A1B6JYP3_9HEMI</name>
<dbReference type="SMART" id="SM00353">
    <property type="entry name" value="HLH"/>
    <property type="match status" value="1"/>
</dbReference>
<evidence type="ECO:0000313" key="11">
    <source>
        <dbReference type="EMBL" id="JAT04301.1"/>
    </source>
</evidence>
<evidence type="ECO:0000259" key="9">
    <source>
        <dbReference type="PROSITE" id="PS50112"/>
    </source>
</evidence>